<protein>
    <submittedName>
        <fullName evidence="1">Uncharacterized protein</fullName>
    </submittedName>
</protein>
<accession>A0A1Y1QUP6</accession>
<dbReference type="Proteomes" id="UP000192491">
    <property type="component" value="Unassembled WGS sequence"/>
</dbReference>
<reference evidence="1 2" key="1">
    <citation type="submission" date="2017-01" db="EMBL/GenBank/DDBJ databases">
        <title>Novel large sulfur bacteria in the metagenomes of groundwater-fed chemosynthetic microbial mats in the Lake Huron basin.</title>
        <authorList>
            <person name="Sharrar A.M."/>
            <person name="Flood B.E."/>
            <person name="Bailey J.V."/>
            <person name="Jones D.S."/>
            <person name="Biddanda B."/>
            <person name="Ruberg S.A."/>
            <person name="Marcus D.N."/>
            <person name="Dick G.J."/>
        </authorList>
    </citation>
    <scope>NUCLEOTIDE SEQUENCE [LARGE SCALE GENOMIC DNA]</scope>
    <source>
        <strain evidence="1">A8</strain>
    </source>
</reference>
<dbReference type="EMBL" id="MTEJ01000035">
    <property type="protein sequence ID" value="OQX14074.1"/>
    <property type="molecule type" value="Genomic_DNA"/>
</dbReference>
<sequence>MRSTLINIVLTSNVDLSPLSNSRITFTHVGENRYRITSTFRVWKCQEHDVISRFLKRHLTPTGFYGNASKPSGYDFEIKPVNPIKKITTRIDKLILFSQILNKNWNVTTGALNSPENRVNASHLVEIHQLRRELKHKHGTNHADYAGYYSL</sequence>
<proteinExistence type="predicted"/>
<evidence type="ECO:0000313" key="2">
    <source>
        <dbReference type="Proteomes" id="UP000192491"/>
    </source>
</evidence>
<evidence type="ECO:0000313" key="1">
    <source>
        <dbReference type="EMBL" id="OQX14074.1"/>
    </source>
</evidence>
<gene>
    <name evidence="1" type="ORF">BWK73_10470</name>
</gene>
<organism evidence="1 2">
    <name type="scientific">Thiothrix lacustris</name>
    <dbReference type="NCBI Taxonomy" id="525917"/>
    <lineage>
        <taxon>Bacteria</taxon>
        <taxon>Pseudomonadati</taxon>
        <taxon>Pseudomonadota</taxon>
        <taxon>Gammaproteobacteria</taxon>
        <taxon>Thiotrichales</taxon>
        <taxon>Thiotrichaceae</taxon>
        <taxon>Thiothrix</taxon>
    </lineage>
</organism>
<dbReference type="AlphaFoldDB" id="A0A1Y1QUP6"/>
<comment type="caution">
    <text evidence="1">The sequence shown here is derived from an EMBL/GenBank/DDBJ whole genome shotgun (WGS) entry which is preliminary data.</text>
</comment>
<name>A0A1Y1QUP6_9GAMM</name>